<gene>
    <name evidence="2" type="ORF">NTEN_LOCUS8491</name>
</gene>
<dbReference type="AlphaFoldDB" id="A0A6H5GGP9"/>
<name>A0A6H5GGP9_9HEMI</name>
<evidence type="ECO:0000313" key="3">
    <source>
        <dbReference type="Proteomes" id="UP000479000"/>
    </source>
</evidence>
<accession>A0A6H5GGP9</accession>
<proteinExistence type="predicted"/>
<dbReference type="EMBL" id="CADCXU010012826">
    <property type="protein sequence ID" value="CAB0002704.1"/>
    <property type="molecule type" value="Genomic_DNA"/>
</dbReference>
<evidence type="ECO:0000313" key="2">
    <source>
        <dbReference type="EMBL" id="CAB0002704.1"/>
    </source>
</evidence>
<sequence length="244" mass="27990">MAIQNQIPTSRLLASRICWNRASSTCVSRFCHGRPKNWHTDVWNALQMRYLLIKYRFNSCSPRLGTGRAAEPAVRHPFLQRPPPLSLARSGQRGRDGPPARHAAAPLRRPRSDRRLPRPLQRGLRLRVDGGRFETCDRVGRPFCRSVGHQRHVHAAGPHGRPSGQRQVGRLQAVGAQYFRDRRARRGRHPVGYSVQADPHVCVRRGELQIRENRQNHQIRSFEEPRAQSASERAAKRVQRCVQE</sequence>
<protein>
    <submittedName>
        <fullName evidence="2">Uncharacterized protein</fullName>
    </submittedName>
</protein>
<feature type="region of interest" description="Disordered" evidence="1">
    <location>
        <begin position="69"/>
        <end position="123"/>
    </location>
</feature>
<dbReference type="Proteomes" id="UP000479000">
    <property type="component" value="Unassembled WGS sequence"/>
</dbReference>
<reference evidence="2 3" key="1">
    <citation type="submission" date="2020-02" db="EMBL/GenBank/DDBJ databases">
        <authorList>
            <person name="Ferguson B K."/>
        </authorList>
    </citation>
    <scope>NUCLEOTIDE SEQUENCE [LARGE SCALE GENOMIC DNA]</scope>
</reference>
<feature type="region of interest" description="Disordered" evidence="1">
    <location>
        <begin position="222"/>
        <end position="244"/>
    </location>
</feature>
<keyword evidence="3" id="KW-1185">Reference proteome</keyword>
<evidence type="ECO:0000256" key="1">
    <source>
        <dbReference type="SAM" id="MobiDB-lite"/>
    </source>
</evidence>
<organism evidence="2 3">
    <name type="scientific">Nesidiocoris tenuis</name>
    <dbReference type="NCBI Taxonomy" id="355587"/>
    <lineage>
        <taxon>Eukaryota</taxon>
        <taxon>Metazoa</taxon>
        <taxon>Ecdysozoa</taxon>
        <taxon>Arthropoda</taxon>
        <taxon>Hexapoda</taxon>
        <taxon>Insecta</taxon>
        <taxon>Pterygota</taxon>
        <taxon>Neoptera</taxon>
        <taxon>Paraneoptera</taxon>
        <taxon>Hemiptera</taxon>
        <taxon>Heteroptera</taxon>
        <taxon>Panheteroptera</taxon>
        <taxon>Cimicomorpha</taxon>
        <taxon>Miridae</taxon>
        <taxon>Dicyphina</taxon>
        <taxon>Nesidiocoris</taxon>
    </lineage>
</organism>